<dbReference type="AlphaFoldDB" id="A0A0B0NRE6"/>
<keyword evidence="2" id="KW-1185">Reference proteome</keyword>
<dbReference type="EMBL" id="KN400042">
    <property type="protein sequence ID" value="KHG13666.1"/>
    <property type="molecule type" value="Genomic_DNA"/>
</dbReference>
<evidence type="ECO:0000313" key="1">
    <source>
        <dbReference type="EMBL" id="KHG13666.1"/>
    </source>
</evidence>
<organism evidence="1 2">
    <name type="scientific">Gossypium arboreum</name>
    <name type="common">Tree cotton</name>
    <name type="synonym">Gossypium nanking</name>
    <dbReference type="NCBI Taxonomy" id="29729"/>
    <lineage>
        <taxon>Eukaryota</taxon>
        <taxon>Viridiplantae</taxon>
        <taxon>Streptophyta</taxon>
        <taxon>Embryophyta</taxon>
        <taxon>Tracheophyta</taxon>
        <taxon>Spermatophyta</taxon>
        <taxon>Magnoliopsida</taxon>
        <taxon>eudicotyledons</taxon>
        <taxon>Gunneridae</taxon>
        <taxon>Pentapetalae</taxon>
        <taxon>rosids</taxon>
        <taxon>malvids</taxon>
        <taxon>Malvales</taxon>
        <taxon>Malvaceae</taxon>
        <taxon>Malvoideae</taxon>
        <taxon>Gossypium</taxon>
    </lineage>
</organism>
<accession>A0A0B0NRE6</accession>
<dbReference type="Proteomes" id="UP000032142">
    <property type="component" value="Unassembled WGS sequence"/>
</dbReference>
<sequence length="19" mass="2272">MAIYKMNRYIIQALTLSNQ</sequence>
<proteinExistence type="predicted"/>
<protein>
    <submittedName>
        <fullName evidence="1">Uncharacterized protein</fullName>
    </submittedName>
</protein>
<reference evidence="2" key="1">
    <citation type="submission" date="2014-09" db="EMBL/GenBank/DDBJ databases">
        <authorList>
            <person name="Mudge J."/>
            <person name="Ramaraj T."/>
            <person name="Lindquist I.E."/>
            <person name="Bharti A.K."/>
            <person name="Sundararajan A."/>
            <person name="Cameron C.T."/>
            <person name="Woodward J.E."/>
            <person name="May G.D."/>
            <person name="Brubaker C."/>
            <person name="Broadhvest J."/>
            <person name="Wilkins T.A."/>
        </authorList>
    </citation>
    <scope>NUCLEOTIDE SEQUENCE</scope>
    <source>
        <strain evidence="2">cv. AKA8401</strain>
    </source>
</reference>
<gene>
    <name evidence="1" type="ORF">F383_19608</name>
</gene>
<evidence type="ECO:0000313" key="2">
    <source>
        <dbReference type="Proteomes" id="UP000032142"/>
    </source>
</evidence>
<name>A0A0B0NRE6_GOSAR</name>